<proteinExistence type="inferred from homology"/>
<evidence type="ECO:0000313" key="11">
    <source>
        <dbReference type="Proteomes" id="UP000092600"/>
    </source>
</evidence>
<gene>
    <name evidence="10" type="ORF">ACMD2_22126</name>
</gene>
<keyword evidence="4" id="KW-0442">Lipid degradation</keyword>
<dbReference type="GO" id="GO:0006952">
    <property type="term" value="P:defense response"/>
    <property type="evidence" value="ECO:0007669"/>
    <property type="project" value="UniProtKB-KW"/>
</dbReference>
<name>A0A199W0H4_ANACO</name>
<evidence type="ECO:0000256" key="1">
    <source>
        <dbReference type="ARBA" id="ARBA00010240"/>
    </source>
</evidence>
<reference evidence="10 11" key="1">
    <citation type="journal article" date="2016" name="DNA Res.">
        <title>The draft genome of MD-2 pineapple using hybrid error correction of long reads.</title>
        <authorList>
            <person name="Redwan R.M."/>
            <person name="Saidin A."/>
            <person name="Kumar S.V."/>
        </authorList>
    </citation>
    <scope>NUCLEOTIDE SEQUENCE [LARGE SCALE GENOMIC DNA]</scope>
    <source>
        <strain evidence="11">cv. MD2</strain>
        <tissue evidence="10">Leaf</tissue>
    </source>
</reference>
<feature type="domain" description="PNPLA" evidence="9">
    <location>
        <begin position="62"/>
        <end position="246"/>
    </location>
</feature>
<comment type="function">
    <text evidence="6">Possesses non-specific lipolytic acyl hydrolase (LAH) activity. Hydrolyzes phospholipids as well as galactolipids. May play a role in disease resistance.</text>
</comment>
<evidence type="ECO:0000313" key="10">
    <source>
        <dbReference type="EMBL" id="OAY82962.1"/>
    </source>
</evidence>
<dbReference type="PANTHER" id="PTHR32241:SF16">
    <property type="entry name" value="OS06G0677000 PROTEIN"/>
    <property type="match status" value="1"/>
</dbReference>
<evidence type="ECO:0000256" key="4">
    <source>
        <dbReference type="ARBA" id="ARBA00022963"/>
    </source>
</evidence>
<keyword evidence="2" id="KW-0378">Hydrolase</keyword>
<feature type="short sequence motif" description="GXGXXG" evidence="7">
    <location>
        <begin position="66"/>
        <end position="71"/>
    </location>
</feature>
<evidence type="ECO:0000256" key="3">
    <source>
        <dbReference type="ARBA" id="ARBA00022821"/>
    </source>
</evidence>
<dbReference type="InterPro" id="IPR002641">
    <property type="entry name" value="PNPLA_dom"/>
</dbReference>
<evidence type="ECO:0000256" key="8">
    <source>
        <dbReference type="SAM" id="MobiDB-lite"/>
    </source>
</evidence>
<dbReference type="GO" id="GO:0016042">
    <property type="term" value="P:lipid catabolic process"/>
    <property type="evidence" value="ECO:0007669"/>
    <property type="project" value="UniProtKB-KW"/>
</dbReference>
<comment type="similarity">
    <text evidence="1">Belongs to the patatin family.</text>
</comment>
<accession>A0A199W0H4</accession>
<evidence type="ECO:0000256" key="7">
    <source>
        <dbReference type="PROSITE-ProRule" id="PRU01161"/>
    </source>
</evidence>
<protein>
    <submittedName>
        <fullName evidence="10">Patatin-like protein 7</fullName>
    </submittedName>
</protein>
<evidence type="ECO:0000256" key="2">
    <source>
        <dbReference type="ARBA" id="ARBA00022801"/>
    </source>
</evidence>
<organism evidence="10 11">
    <name type="scientific">Ananas comosus</name>
    <name type="common">Pineapple</name>
    <name type="synonym">Ananas ananas</name>
    <dbReference type="NCBI Taxonomy" id="4615"/>
    <lineage>
        <taxon>Eukaryota</taxon>
        <taxon>Viridiplantae</taxon>
        <taxon>Streptophyta</taxon>
        <taxon>Embryophyta</taxon>
        <taxon>Tracheophyta</taxon>
        <taxon>Spermatophyta</taxon>
        <taxon>Magnoliopsida</taxon>
        <taxon>Liliopsida</taxon>
        <taxon>Poales</taxon>
        <taxon>Bromeliaceae</taxon>
        <taxon>Bromelioideae</taxon>
        <taxon>Ananas</taxon>
    </lineage>
</organism>
<feature type="region of interest" description="Disordered" evidence="8">
    <location>
        <begin position="367"/>
        <end position="413"/>
    </location>
</feature>
<evidence type="ECO:0000259" key="9">
    <source>
        <dbReference type="PROSITE" id="PS51635"/>
    </source>
</evidence>
<dbReference type="PROSITE" id="PS51635">
    <property type="entry name" value="PNPLA"/>
    <property type="match status" value="1"/>
</dbReference>
<evidence type="ECO:0000256" key="5">
    <source>
        <dbReference type="ARBA" id="ARBA00023098"/>
    </source>
</evidence>
<feature type="compositionally biased region" description="Low complexity" evidence="8">
    <location>
        <begin position="384"/>
        <end position="413"/>
    </location>
</feature>
<keyword evidence="3" id="KW-0611">Plant defense</keyword>
<dbReference type="GO" id="GO:0016787">
    <property type="term" value="F:hydrolase activity"/>
    <property type="evidence" value="ECO:0007669"/>
    <property type="project" value="UniProtKB-KW"/>
</dbReference>
<evidence type="ECO:0000256" key="6">
    <source>
        <dbReference type="ARBA" id="ARBA00025642"/>
    </source>
</evidence>
<dbReference type="InterPro" id="IPR016035">
    <property type="entry name" value="Acyl_Trfase/lysoPLipase"/>
</dbReference>
<dbReference type="SUPFAM" id="SSF52151">
    <property type="entry name" value="FabD/lysophospholipase-like"/>
    <property type="match status" value="1"/>
</dbReference>
<dbReference type="Proteomes" id="UP000092600">
    <property type="component" value="Unassembled WGS sequence"/>
</dbReference>
<dbReference type="STRING" id="4615.A0A199W0H4"/>
<sequence length="413" mass="42033">MKPTSLIDSASGWPEPILGSDKLSHEIFSFLESRFLFGPGETLTLDCGGGGGGRGRGRVRILSIDGGGGGGELAAAALARLEARLRELSGNPSARIVDFFDLAAGSGAGAVLAAALFTRGGLSAADAAAALALVRSDDDHRHADAELDLREEIARGGGRALDRVFGERRCGTRPNLAVPCYDAATGAPYVFSRADAVEGDAYDFFVRDVCAAAYGSAAAAVSVDGATRVLPAASATAMASPAAAAVTHVLHNKQEFPFVAGVGDLLVVSIGNGGGGSGGGAAASEAAEELLRIAGATQADMALGFAFGESRSASYVRIQGDGVTAGRTAEAMLAERSVESVLFRGRRMTETTNGERLDWAAGQLAKEEERRRRSKTPTVLIKPAAAAVTPRTSSSASSEITVSTVSGASSASL</sequence>
<dbReference type="EMBL" id="LSRQ01000419">
    <property type="protein sequence ID" value="OAY82962.1"/>
    <property type="molecule type" value="Genomic_DNA"/>
</dbReference>
<dbReference type="Gene3D" id="3.40.1090.10">
    <property type="entry name" value="Cytosolic phospholipase A2 catalytic domain"/>
    <property type="match status" value="1"/>
</dbReference>
<comment type="caution">
    <text evidence="10">The sequence shown here is derived from an EMBL/GenBank/DDBJ whole genome shotgun (WGS) entry which is preliminary data.</text>
</comment>
<dbReference type="PANTHER" id="PTHR32241">
    <property type="entry name" value="PATATIN-LIKE PROTEIN 6"/>
    <property type="match status" value="1"/>
</dbReference>
<comment type="caution">
    <text evidence="7">Lacks conserved residue(s) required for the propagation of feature annotation.</text>
</comment>
<keyword evidence="5" id="KW-0443">Lipid metabolism</keyword>
<dbReference type="AlphaFoldDB" id="A0A199W0H4"/>